<dbReference type="Pfam" id="PF04402">
    <property type="entry name" value="SIMPL"/>
    <property type="match status" value="1"/>
</dbReference>
<dbReference type="HOGENOM" id="CLU_1259855_0_0_6"/>
<sequence length="219" mass="23858">MRNILFSLLLLPGLALAQPRWIEVDGVGSVDVAPSRATLSAQITALADTPQQAQAEADKVMNRVLSAFDDAGIESARYGASSLTLGPRYDYRERERVLLGYEARRGVTLDVPVEQVGPWLGRFTELGLTEVGNPAYGVADDAELRRTLLRLALEDGLDKAQVLADRLDGSLGDVLEITEQGGTPVLRNRMMAADATEAGRYQPAQQAQEVRLRIKVELD</sequence>
<dbReference type="PANTHER" id="PTHR34387">
    <property type="entry name" value="SLR1258 PROTEIN"/>
    <property type="match status" value="1"/>
</dbReference>
<keyword evidence="3" id="KW-1185">Reference proteome</keyword>
<keyword evidence="1" id="KW-0732">Signal</keyword>
<gene>
    <name evidence="2" type="ordered locus">Fbal_2413</name>
</gene>
<dbReference type="Gene3D" id="3.30.70.2970">
    <property type="entry name" value="Protein of unknown function (DUF541), domain 2"/>
    <property type="match status" value="1"/>
</dbReference>
<dbReference type="InterPro" id="IPR052022">
    <property type="entry name" value="26kDa_periplasmic_antigen"/>
</dbReference>
<dbReference type="Proteomes" id="UP000006683">
    <property type="component" value="Chromosome"/>
</dbReference>
<evidence type="ECO:0000256" key="1">
    <source>
        <dbReference type="SAM" id="SignalP"/>
    </source>
</evidence>
<dbReference type="Gene3D" id="3.30.110.170">
    <property type="entry name" value="Protein of unknown function (DUF541), domain 1"/>
    <property type="match status" value="1"/>
</dbReference>
<dbReference type="RefSeq" id="WP_013345921.1">
    <property type="nucleotide sequence ID" value="NC_014541.1"/>
</dbReference>
<evidence type="ECO:0000313" key="2">
    <source>
        <dbReference type="EMBL" id="ADN76615.1"/>
    </source>
</evidence>
<dbReference type="KEGG" id="fbl:Fbal_2413"/>
<proteinExistence type="predicted"/>
<feature type="chain" id="PRO_5003151620" description="Periplasmic immunogenic protein" evidence="1">
    <location>
        <begin position="18"/>
        <end position="219"/>
    </location>
</feature>
<dbReference type="PANTHER" id="PTHR34387:SF2">
    <property type="entry name" value="SLR1258 PROTEIN"/>
    <property type="match status" value="1"/>
</dbReference>
<accession>E1SMU6</accession>
<dbReference type="InterPro" id="IPR007497">
    <property type="entry name" value="SIMPL/DUF541"/>
</dbReference>
<protein>
    <recommendedName>
        <fullName evidence="4">Periplasmic immunogenic protein</fullName>
    </recommendedName>
</protein>
<organism evidence="2 3">
    <name type="scientific">Ferrimonas balearica (strain DSM 9799 / CCM 4581 / KCTC 23876 / PAT)</name>
    <dbReference type="NCBI Taxonomy" id="550540"/>
    <lineage>
        <taxon>Bacteria</taxon>
        <taxon>Pseudomonadati</taxon>
        <taxon>Pseudomonadota</taxon>
        <taxon>Gammaproteobacteria</taxon>
        <taxon>Alteromonadales</taxon>
        <taxon>Ferrimonadaceae</taxon>
        <taxon>Ferrimonas</taxon>
    </lineage>
</organism>
<dbReference type="GeneID" id="67182625"/>
<reference evidence="2 3" key="1">
    <citation type="journal article" date="2010" name="Stand. Genomic Sci.">
        <title>Complete genome sequence of Ferrimonas balearica type strain (PAT).</title>
        <authorList>
            <person name="Nolan M."/>
            <person name="Sikorski J."/>
            <person name="Davenport K."/>
            <person name="Lucas S."/>
            <person name="Glavina Del Rio T."/>
            <person name="Tice H."/>
            <person name="Cheng J."/>
            <person name="Goodwin L."/>
            <person name="Pitluck S."/>
            <person name="Liolios K."/>
            <person name="Ivanova N."/>
            <person name="Mavromatis K."/>
            <person name="Ovchinnikova G."/>
            <person name="Pati A."/>
            <person name="Chen A."/>
            <person name="Palaniappan K."/>
            <person name="Land M."/>
            <person name="Hauser L."/>
            <person name="Chang Y."/>
            <person name="Jeffries C."/>
            <person name="Tapia R."/>
            <person name="Brettin T."/>
            <person name="Detter J."/>
            <person name="Han C."/>
            <person name="Yasawong M."/>
            <person name="Rohde M."/>
            <person name="Tindall B."/>
            <person name="Goker M."/>
            <person name="Woyke T."/>
            <person name="Bristow J."/>
            <person name="Eisen J."/>
            <person name="Markowitz V."/>
            <person name="Hugenholtz P."/>
            <person name="Kyrpides N."/>
            <person name="Klenk H."/>
            <person name="Lapidus A."/>
        </authorList>
    </citation>
    <scope>NUCLEOTIDE SEQUENCE [LARGE SCALE GENOMIC DNA]</scope>
    <source>
        <strain evidence="3">DSM 9799 / CCM 4581 / KCTC 23876 / PAT</strain>
    </source>
</reference>
<dbReference type="eggNOG" id="COG2968">
    <property type="taxonomic scope" value="Bacteria"/>
</dbReference>
<name>E1SMU6_FERBD</name>
<dbReference type="GO" id="GO:0006974">
    <property type="term" value="P:DNA damage response"/>
    <property type="evidence" value="ECO:0007669"/>
    <property type="project" value="TreeGrafter"/>
</dbReference>
<evidence type="ECO:0000313" key="3">
    <source>
        <dbReference type="Proteomes" id="UP000006683"/>
    </source>
</evidence>
<dbReference type="AlphaFoldDB" id="E1SMU6"/>
<dbReference type="OrthoDB" id="5985609at2"/>
<dbReference type="EMBL" id="CP002209">
    <property type="protein sequence ID" value="ADN76615.1"/>
    <property type="molecule type" value="Genomic_DNA"/>
</dbReference>
<evidence type="ECO:0008006" key="4">
    <source>
        <dbReference type="Google" id="ProtNLM"/>
    </source>
</evidence>
<feature type="signal peptide" evidence="1">
    <location>
        <begin position="1"/>
        <end position="17"/>
    </location>
</feature>